<proteinExistence type="predicted"/>
<protein>
    <submittedName>
        <fullName evidence="1">Uncharacterized protein</fullName>
    </submittedName>
</protein>
<accession>A0A8J6LH59</accession>
<gene>
    <name evidence="1" type="ORF">GEV33_009620</name>
</gene>
<evidence type="ECO:0000313" key="2">
    <source>
        <dbReference type="Proteomes" id="UP000719412"/>
    </source>
</evidence>
<dbReference type="Proteomes" id="UP000719412">
    <property type="component" value="Unassembled WGS sequence"/>
</dbReference>
<name>A0A8J6LH59_TENMO</name>
<keyword evidence="2" id="KW-1185">Reference proteome</keyword>
<dbReference type="EMBL" id="JABDTM020025530">
    <property type="protein sequence ID" value="KAH0813171.1"/>
    <property type="molecule type" value="Genomic_DNA"/>
</dbReference>
<comment type="caution">
    <text evidence="1">The sequence shown here is derived from an EMBL/GenBank/DDBJ whole genome shotgun (WGS) entry which is preliminary data.</text>
</comment>
<reference evidence="1" key="2">
    <citation type="submission" date="2021-08" db="EMBL/GenBank/DDBJ databases">
        <authorList>
            <person name="Eriksson T."/>
        </authorList>
    </citation>
    <scope>NUCLEOTIDE SEQUENCE</scope>
    <source>
        <strain evidence="1">Stoneville</strain>
        <tissue evidence="1">Whole head</tissue>
    </source>
</reference>
<reference evidence="1" key="1">
    <citation type="journal article" date="2020" name="J Insects Food Feed">
        <title>The yellow mealworm (Tenebrio molitor) genome: a resource for the emerging insects as food and feed industry.</title>
        <authorList>
            <person name="Eriksson T."/>
            <person name="Andere A."/>
            <person name="Kelstrup H."/>
            <person name="Emery V."/>
            <person name="Picard C."/>
        </authorList>
    </citation>
    <scope>NUCLEOTIDE SEQUENCE</scope>
    <source>
        <strain evidence="1">Stoneville</strain>
        <tissue evidence="1">Whole head</tissue>
    </source>
</reference>
<evidence type="ECO:0000313" key="1">
    <source>
        <dbReference type="EMBL" id="KAH0813171.1"/>
    </source>
</evidence>
<dbReference type="AlphaFoldDB" id="A0A8J6LH59"/>
<sequence length="104" mass="11715">METRFSIYNSRNVVDRVLGTYSPKERVLKAISLPVAHIMNFKLVRPPPSLETYLRSSLRPPVNFGFIFLSPSSPGCSPQQQEPESANLHYHVNCQKNRGMIAGV</sequence>
<organism evidence="1 2">
    <name type="scientific">Tenebrio molitor</name>
    <name type="common">Yellow mealworm beetle</name>
    <dbReference type="NCBI Taxonomy" id="7067"/>
    <lineage>
        <taxon>Eukaryota</taxon>
        <taxon>Metazoa</taxon>
        <taxon>Ecdysozoa</taxon>
        <taxon>Arthropoda</taxon>
        <taxon>Hexapoda</taxon>
        <taxon>Insecta</taxon>
        <taxon>Pterygota</taxon>
        <taxon>Neoptera</taxon>
        <taxon>Endopterygota</taxon>
        <taxon>Coleoptera</taxon>
        <taxon>Polyphaga</taxon>
        <taxon>Cucujiformia</taxon>
        <taxon>Tenebrionidae</taxon>
        <taxon>Tenebrio</taxon>
    </lineage>
</organism>